<name>A0ABX5XY86_9BACT</name>
<organism evidence="5 6">
    <name type="scientific">Stieleria magnilauensis</name>
    <dbReference type="NCBI Taxonomy" id="2527963"/>
    <lineage>
        <taxon>Bacteria</taxon>
        <taxon>Pseudomonadati</taxon>
        <taxon>Planctomycetota</taxon>
        <taxon>Planctomycetia</taxon>
        <taxon>Pirellulales</taxon>
        <taxon>Pirellulaceae</taxon>
        <taxon>Stieleria</taxon>
    </lineage>
</organism>
<evidence type="ECO:0000313" key="6">
    <source>
        <dbReference type="Proteomes" id="UP000318081"/>
    </source>
</evidence>
<protein>
    <submittedName>
        <fullName evidence="5">Methicillin resistance regulatory protein MecI</fullName>
    </submittedName>
</protein>
<keyword evidence="4" id="KW-0804">Transcription</keyword>
<reference evidence="5 6" key="1">
    <citation type="submission" date="2019-02" db="EMBL/GenBank/DDBJ databases">
        <title>Deep-cultivation of Planctomycetes and their phenomic and genomic characterization uncovers novel biology.</title>
        <authorList>
            <person name="Wiegand S."/>
            <person name="Jogler M."/>
            <person name="Boedeker C."/>
            <person name="Pinto D."/>
            <person name="Vollmers J."/>
            <person name="Rivas-Marin E."/>
            <person name="Kohn T."/>
            <person name="Peeters S.H."/>
            <person name="Heuer A."/>
            <person name="Rast P."/>
            <person name="Oberbeckmann S."/>
            <person name="Bunk B."/>
            <person name="Jeske O."/>
            <person name="Meyerdierks A."/>
            <person name="Storesund J.E."/>
            <person name="Kallscheuer N."/>
            <person name="Luecker S."/>
            <person name="Lage O.M."/>
            <person name="Pohl T."/>
            <person name="Merkel B.J."/>
            <person name="Hornburger P."/>
            <person name="Mueller R.-W."/>
            <person name="Bruemmer F."/>
            <person name="Labrenz M."/>
            <person name="Spormann A.M."/>
            <person name="Op den Camp H."/>
            <person name="Overmann J."/>
            <person name="Amann R."/>
            <person name="Jetten M.S.M."/>
            <person name="Mascher T."/>
            <person name="Medema M.H."/>
            <person name="Devos D.P."/>
            <person name="Kaster A.-K."/>
            <person name="Ovreas L."/>
            <person name="Rohde M."/>
            <person name="Galperin M.Y."/>
            <person name="Jogler C."/>
        </authorList>
    </citation>
    <scope>NUCLEOTIDE SEQUENCE [LARGE SCALE GENOMIC DNA]</scope>
    <source>
        <strain evidence="5 6">TBK1r</strain>
    </source>
</reference>
<accession>A0ABX5XY86</accession>
<dbReference type="Proteomes" id="UP000318081">
    <property type="component" value="Chromosome"/>
</dbReference>
<gene>
    <name evidence="5" type="primary">mecI</name>
    <name evidence="5" type="ORF">TBK1r_55110</name>
</gene>
<proteinExistence type="inferred from homology"/>
<dbReference type="PIRSF" id="PIRSF019455">
    <property type="entry name" value="CopR_AtkY"/>
    <property type="match status" value="1"/>
</dbReference>
<evidence type="ECO:0000313" key="5">
    <source>
        <dbReference type="EMBL" id="QDV86492.1"/>
    </source>
</evidence>
<evidence type="ECO:0000256" key="3">
    <source>
        <dbReference type="ARBA" id="ARBA00023125"/>
    </source>
</evidence>
<keyword evidence="6" id="KW-1185">Reference proteome</keyword>
<dbReference type="Gene3D" id="1.10.10.10">
    <property type="entry name" value="Winged helix-like DNA-binding domain superfamily/Winged helix DNA-binding domain"/>
    <property type="match status" value="1"/>
</dbReference>
<evidence type="ECO:0000256" key="4">
    <source>
        <dbReference type="ARBA" id="ARBA00023163"/>
    </source>
</evidence>
<comment type="similarity">
    <text evidence="1">Belongs to the BlaI transcriptional regulatory family.</text>
</comment>
<keyword evidence="3" id="KW-0238">DNA-binding</keyword>
<keyword evidence="2" id="KW-0805">Transcription regulation</keyword>
<sequence>MGVEQLSRREREIVDILYVKEEATAAEVRLAMTGDPSDATVRTLLRILGEKGFVKFKRQGRHYRYRPVQPKKRAAKQAFQHVLDVFFGGSVEQALASHLSDPKTSLQEDELNRLRELIAEAERREMP</sequence>
<evidence type="ECO:0000256" key="1">
    <source>
        <dbReference type="ARBA" id="ARBA00011046"/>
    </source>
</evidence>
<dbReference type="SUPFAM" id="SSF46785">
    <property type="entry name" value="Winged helix' DNA-binding domain"/>
    <property type="match status" value="1"/>
</dbReference>
<dbReference type="InterPro" id="IPR005650">
    <property type="entry name" value="BlaI_family"/>
</dbReference>
<dbReference type="RefSeq" id="WP_145217700.1">
    <property type="nucleotide sequence ID" value="NZ_CP036432.1"/>
</dbReference>
<dbReference type="InterPro" id="IPR036390">
    <property type="entry name" value="WH_DNA-bd_sf"/>
</dbReference>
<dbReference type="Pfam" id="PF03965">
    <property type="entry name" value="Penicillinase_R"/>
    <property type="match status" value="1"/>
</dbReference>
<dbReference type="InterPro" id="IPR036388">
    <property type="entry name" value="WH-like_DNA-bd_sf"/>
</dbReference>
<dbReference type="EMBL" id="CP036432">
    <property type="protein sequence ID" value="QDV86492.1"/>
    <property type="molecule type" value="Genomic_DNA"/>
</dbReference>
<evidence type="ECO:0000256" key="2">
    <source>
        <dbReference type="ARBA" id="ARBA00023015"/>
    </source>
</evidence>